<organism evidence="1 2">
    <name type="scientific">Vibrio campbellii (strain ATCC BAA-1116)</name>
    <dbReference type="NCBI Taxonomy" id="2902295"/>
    <lineage>
        <taxon>Bacteria</taxon>
        <taxon>Pseudomonadati</taxon>
        <taxon>Pseudomonadota</taxon>
        <taxon>Gammaproteobacteria</taxon>
        <taxon>Vibrionales</taxon>
        <taxon>Vibrionaceae</taxon>
        <taxon>Vibrio</taxon>
    </lineage>
</organism>
<evidence type="ECO:0000313" key="1">
    <source>
        <dbReference type="EMBL" id="ABU71423.1"/>
    </source>
</evidence>
<gene>
    <name evidence="1" type="ordered locus">VIBHAR_02461</name>
</gene>
<reference evidence="1 2" key="1">
    <citation type="submission" date="2007-08" db="EMBL/GenBank/DDBJ databases">
        <authorList>
            <consortium name="The Vibrio harveyi Genome Sequencing Project"/>
            <person name="Bassler B."/>
            <person name="Clifton S.W."/>
            <person name="Fulton L."/>
            <person name="Delehaunty K."/>
            <person name="Fronick C."/>
            <person name="Harrison M."/>
            <person name="Markivic C."/>
            <person name="Fulton R."/>
            <person name="Tin-Wollam A.-M."/>
            <person name="Shah N."/>
            <person name="Pepin K."/>
            <person name="Nash W."/>
            <person name="Thiruvilangam P."/>
            <person name="Bhonagiri V."/>
            <person name="Waters C."/>
            <person name="Tu K.C."/>
            <person name="Irgon J."/>
            <person name="Wilson R.K."/>
        </authorList>
    </citation>
    <scope>NUCLEOTIDE SEQUENCE [LARGE SCALE GENOMIC DNA]</scope>
    <source>
        <strain evidence="2">ATCC BAA-1116 / BB120</strain>
    </source>
</reference>
<proteinExistence type="predicted"/>
<dbReference type="AlphaFoldDB" id="A7MVX7"/>
<evidence type="ECO:0000313" key="2">
    <source>
        <dbReference type="Proteomes" id="UP000008152"/>
    </source>
</evidence>
<dbReference type="Proteomes" id="UP000008152">
    <property type="component" value="Chromosome I"/>
</dbReference>
<protein>
    <submittedName>
        <fullName evidence="1">Uncharacterized protein</fullName>
    </submittedName>
</protein>
<sequence length="48" mass="5844">MFVEDLSVCQPVLRKEYYLFLAFAKSIFIFKPRRLTRYCLTGQRSNYM</sequence>
<dbReference type="KEGG" id="vha:VIBHAR_02461"/>
<accession>A7MVX7</accession>
<name>A7MVX7_VIBC1</name>
<dbReference type="EMBL" id="CP000789">
    <property type="protein sequence ID" value="ABU71423.1"/>
    <property type="molecule type" value="Genomic_DNA"/>
</dbReference>